<reference evidence="4 5" key="1">
    <citation type="journal article" date="2016" name="Nat. Commun.">
        <title>Thousands of microbial genomes shed light on interconnected biogeochemical processes in an aquifer system.</title>
        <authorList>
            <person name="Anantharaman K."/>
            <person name="Brown C.T."/>
            <person name="Hug L.A."/>
            <person name="Sharon I."/>
            <person name="Castelle C.J."/>
            <person name="Probst A.J."/>
            <person name="Thomas B.C."/>
            <person name="Singh A."/>
            <person name="Wilkins M.J."/>
            <person name="Karaoz U."/>
            <person name="Brodie E.L."/>
            <person name="Williams K.H."/>
            <person name="Hubbard S.S."/>
            <person name="Banfield J.F."/>
        </authorList>
    </citation>
    <scope>NUCLEOTIDE SEQUENCE [LARGE SCALE GENOMIC DNA]</scope>
</reference>
<dbReference type="Gene3D" id="1.10.3710.10">
    <property type="entry name" value="DNA polymerase III clamp loader subunits, C-terminal domain"/>
    <property type="match status" value="1"/>
</dbReference>
<dbReference type="PANTHER" id="PTHR13779">
    <property type="entry name" value="WERNER HELICASE-INTERACTING PROTEIN 1 FAMILY MEMBER"/>
    <property type="match status" value="1"/>
</dbReference>
<dbReference type="GO" id="GO:0017116">
    <property type="term" value="F:single-stranded DNA helicase activity"/>
    <property type="evidence" value="ECO:0007669"/>
    <property type="project" value="TreeGrafter"/>
</dbReference>
<gene>
    <name evidence="4" type="ORF">A2008_04830</name>
</gene>
<evidence type="ECO:0000256" key="2">
    <source>
        <dbReference type="ARBA" id="ARBA00022840"/>
    </source>
</evidence>
<dbReference type="FunFam" id="1.20.272.10:FF:000001">
    <property type="entry name" value="Putative AAA family ATPase"/>
    <property type="match status" value="1"/>
</dbReference>
<sequence>MDLFESIRNKNKTLSDFLRPKAIGEVVGQKHLIGAKMPFRTLLETDRLNSVIMFGPPGTGKTTISRIYAGMTGSPFIQLNAALCGTADIKTAATAYLDKKPVVFIDEIHRFNKAQQDVLLPYIEDGKIKFIGATTHNPLIYIVPALRSRSMIFELKHITAEDMLEYVKFLFGQGKILEYVNKELGVNVTKINADEKLIDYLSKSANGDVRVMLNVLETTLITKFSVKEEYEGMEAELAIEDAKAVIPEKIAFYDRDQDEHYNVISAFIKSVRGSDIQAAVYYLAKMIHCKEDPRFIARRLIILASEDIGMADPRALQIACDALLAVEHVGMPEARIVLSQATIYLAGAPKSNSAYLAIDAAMQYCENNPDVVIPDYLKNVRIEDKRQPGYKYPHDFPNHYVKQRYMHCDEIFYRPSNIGYEAKVNNYLKEITGDRPSR</sequence>
<dbReference type="SMART" id="SM00382">
    <property type="entry name" value="AAA"/>
    <property type="match status" value="1"/>
</dbReference>
<protein>
    <recommendedName>
        <fullName evidence="3">AAA+ ATPase domain-containing protein</fullName>
    </recommendedName>
</protein>
<proteinExistence type="predicted"/>
<dbReference type="SUPFAM" id="SSF52540">
    <property type="entry name" value="P-loop containing nucleoside triphosphate hydrolases"/>
    <property type="match status" value="1"/>
</dbReference>
<dbReference type="InterPro" id="IPR021886">
    <property type="entry name" value="MgsA_C"/>
</dbReference>
<dbReference type="InterPro" id="IPR008824">
    <property type="entry name" value="RuvB-like_N"/>
</dbReference>
<dbReference type="InterPro" id="IPR027417">
    <property type="entry name" value="P-loop_NTPase"/>
</dbReference>
<name>A0A1F7WTB1_9BACT</name>
<dbReference type="AlphaFoldDB" id="A0A1F7WTB1"/>
<dbReference type="GO" id="GO:0000731">
    <property type="term" value="P:DNA synthesis involved in DNA repair"/>
    <property type="evidence" value="ECO:0007669"/>
    <property type="project" value="TreeGrafter"/>
</dbReference>
<dbReference type="Pfam" id="PF16193">
    <property type="entry name" value="AAA_assoc_2"/>
    <property type="match status" value="1"/>
</dbReference>
<dbReference type="PANTHER" id="PTHR13779:SF7">
    <property type="entry name" value="ATPASE WRNIP1"/>
    <property type="match status" value="1"/>
</dbReference>
<dbReference type="Proteomes" id="UP000178735">
    <property type="component" value="Unassembled WGS sequence"/>
</dbReference>
<keyword evidence="1" id="KW-0547">Nucleotide-binding</keyword>
<comment type="caution">
    <text evidence="4">The sequence shown here is derived from an EMBL/GenBank/DDBJ whole genome shotgun (WGS) entry which is preliminary data.</text>
</comment>
<dbReference type="Pfam" id="PF05496">
    <property type="entry name" value="RuvB_N"/>
    <property type="match status" value="1"/>
</dbReference>
<dbReference type="InterPro" id="IPR008921">
    <property type="entry name" value="DNA_pol3_clamp-load_cplx_C"/>
</dbReference>
<evidence type="ECO:0000256" key="1">
    <source>
        <dbReference type="ARBA" id="ARBA00022741"/>
    </source>
</evidence>
<dbReference type="GO" id="GO:0009378">
    <property type="term" value="F:four-way junction helicase activity"/>
    <property type="evidence" value="ECO:0007669"/>
    <property type="project" value="InterPro"/>
</dbReference>
<dbReference type="CDD" id="cd18139">
    <property type="entry name" value="HLD_clamp_RarA"/>
    <property type="match status" value="1"/>
</dbReference>
<dbReference type="Gene3D" id="1.10.8.60">
    <property type="match status" value="1"/>
</dbReference>
<dbReference type="GO" id="GO:0005524">
    <property type="term" value="F:ATP binding"/>
    <property type="evidence" value="ECO:0007669"/>
    <property type="project" value="UniProtKB-KW"/>
</dbReference>
<keyword evidence="2" id="KW-0067">ATP-binding</keyword>
<evidence type="ECO:0000313" key="5">
    <source>
        <dbReference type="Proteomes" id="UP000178735"/>
    </source>
</evidence>
<dbReference type="EMBL" id="MGFH01000102">
    <property type="protein sequence ID" value="OGM05719.1"/>
    <property type="molecule type" value="Genomic_DNA"/>
</dbReference>
<organism evidence="4 5">
    <name type="scientific">Candidatus Wallbacteria bacterium GWC2_49_35</name>
    <dbReference type="NCBI Taxonomy" id="1817813"/>
    <lineage>
        <taxon>Bacteria</taxon>
        <taxon>Candidatus Walliibacteriota</taxon>
    </lineage>
</organism>
<dbReference type="InterPro" id="IPR032423">
    <property type="entry name" value="AAA_assoc_2"/>
</dbReference>
<dbReference type="GO" id="GO:0003677">
    <property type="term" value="F:DNA binding"/>
    <property type="evidence" value="ECO:0007669"/>
    <property type="project" value="InterPro"/>
</dbReference>
<evidence type="ECO:0000259" key="3">
    <source>
        <dbReference type="SMART" id="SM00382"/>
    </source>
</evidence>
<dbReference type="Gene3D" id="1.20.272.10">
    <property type="match status" value="1"/>
</dbReference>
<dbReference type="GO" id="GO:0006261">
    <property type="term" value="P:DNA-templated DNA replication"/>
    <property type="evidence" value="ECO:0007669"/>
    <property type="project" value="TreeGrafter"/>
</dbReference>
<dbReference type="CDD" id="cd00009">
    <property type="entry name" value="AAA"/>
    <property type="match status" value="1"/>
</dbReference>
<evidence type="ECO:0000313" key="4">
    <source>
        <dbReference type="EMBL" id="OGM05719.1"/>
    </source>
</evidence>
<dbReference type="SUPFAM" id="SSF48019">
    <property type="entry name" value="post-AAA+ oligomerization domain-like"/>
    <property type="match status" value="1"/>
</dbReference>
<dbReference type="GO" id="GO:0008047">
    <property type="term" value="F:enzyme activator activity"/>
    <property type="evidence" value="ECO:0007669"/>
    <property type="project" value="TreeGrafter"/>
</dbReference>
<dbReference type="GO" id="GO:0006310">
    <property type="term" value="P:DNA recombination"/>
    <property type="evidence" value="ECO:0007669"/>
    <property type="project" value="InterPro"/>
</dbReference>
<dbReference type="Pfam" id="PF12002">
    <property type="entry name" value="MgsA_C"/>
    <property type="match status" value="1"/>
</dbReference>
<dbReference type="InterPro" id="IPR003593">
    <property type="entry name" value="AAA+_ATPase"/>
</dbReference>
<feature type="domain" description="AAA+ ATPase" evidence="3">
    <location>
        <begin position="47"/>
        <end position="159"/>
    </location>
</feature>
<dbReference type="Gene3D" id="3.40.50.300">
    <property type="entry name" value="P-loop containing nucleotide triphosphate hydrolases"/>
    <property type="match status" value="1"/>
</dbReference>
<dbReference type="STRING" id="1817813.A2008_04830"/>
<accession>A0A1F7WTB1</accession>
<dbReference type="InterPro" id="IPR051314">
    <property type="entry name" value="AAA_ATPase_RarA/MGS1/WRNIP1"/>
</dbReference>